<dbReference type="SUPFAM" id="SSF56112">
    <property type="entry name" value="Protein kinase-like (PK-like)"/>
    <property type="match status" value="2"/>
</dbReference>
<evidence type="ECO:0000256" key="1">
    <source>
        <dbReference type="ARBA" id="ARBA00009670"/>
    </source>
</evidence>
<dbReference type="InterPro" id="IPR050154">
    <property type="entry name" value="UbiB_kinase"/>
</dbReference>
<dbReference type="EMBL" id="PKPP01000683">
    <property type="protein sequence ID" value="PWA89821.1"/>
    <property type="molecule type" value="Genomic_DNA"/>
</dbReference>
<evidence type="ECO:0000313" key="4">
    <source>
        <dbReference type="Proteomes" id="UP000245207"/>
    </source>
</evidence>
<organism evidence="3 4">
    <name type="scientific">Artemisia annua</name>
    <name type="common">Sweet wormwood</name>
    <dbReference type="NCBI Taxonomy" id="35608"/>
    <lineage>
        <taxon>Eukaryota</taxon>
        <taxon>Viridiplantae</taxon>
        <taxon>Streptophyta</taxon>
        <taxon>Embryophyta</taxon>
        <taxon>Tracheophyta</taxon>
        <taxon>Spermatophyta</taxon>
        <taxon>Magnoliopsida</taxon>
        <taxon>eudicotyledons</taxon>
        <taxon>Gunneridae</taxon>
        <taxon>Pentapetalae</taxon>
        <taxon>asterids</taxon>
        <taxon>campanulids</taxon>
        <taxon>Asterales</taxon>
        <taxon>Asteraceae</taxon>
        <taxon>Asteroideae</taxon>
        <taxon>Anthemideae</taxon>
        <taxon>Artemisiinae</taxon>
        <taxon>Artemisia</taxon>
    </lineage>
</organism>
<name>A0A2U1PVM4_ARTAN</name>
<comment type="similarity">
    <text evidence="1">Belongs to the protein kinase superfamily. ADCK protein kinase family.</text>
</comment>
<gene>
    <name evidence="3" type="ORF">CTI12_AA107220</name>
</gene>
<dbReference type="GO" id="GO:0005524">
    <property type="term" value="F:ATP binding"/>
    <property type="evidence" value="ECO:0007669"/>
    <property type="project" value="InterPro"/>
</dbReference>
<keyword evidence="4" id="KW-1185">Reference proteome</keyword>
<keyword evidence="3" id="KW-0808">Transferase</keyword>
<dbReference type="PANTHER" id="PTHR10566">
    <property type="entry name" value="CHAPERONE-ACTIVITY OF BC1 COMPLEX CABC1 -RELATED"/>
    <property type="match status" value="1"/>
</dbReference>
<reference evidence="3 4" key="1">
    <citation type="journal article" date="2018" name="Mol. Plant">
        <title>The genome of Artemisia annua provides insight into the evolution of Asteraceae family and artemisinin biosynthesis.</title>
        <authorList>
            <person name="Shen Q."/>
            <person name="Zhang L."/>
            <person name="Liao Z."/>
            <person name="Wang S."/>
            <person name="Yan T."/>
            <person name="Shi P."/>
            <person name="Liu M."/>
            <person name="Fu X."/>
            <person name="Pan Q."/>
            <person name="Wang Y."/>
            <person name="Lv Z."/>
            <person name="Lu X."/>
            <person name="Zhang F."/>
            <person name="Jiang W."/>
            <person name="Ma Y."/>
            <person name="Chen M."/>
            <person name="Hao X."/>
            <person name="Li L."/>
            <person name="Tang Y."/>
            <person name="Lv G."/>
            <person name="Zhou Y."/>
            <person name="Sun X."/>
            <person name="Brodelius P.E."/>
            <person name="Rose J.K.C."/>
            <person name="Tang K."/>
        </authorList>
    </citation>
    <scope>NUCLEOTIDE SEQUENCE [LARGE SCALE GENOMIC DNA]</scope>
    <source>
        <strain evidence="4">cv. Huhao1</strain>
        <tissue evidence="3">Leaf</tissue>
    </source>
</reference>
<dbReference type="PANTHER" id="PTHR10566:SF119">
    <property type="entry name" value="OS04G0640500 PROTEIN"/>
    <property type="match status" value="1"/>
</dbReference>
<dbReference type="InterPro" id="IPR011009">
    <property type="entry name" value="Kinase-like_dom_sf"/>
</dbReference>
<dbReference type="CDD" id="cd05121">
    <property type="entry name" value="ABC1_ADCK3-like"/>
    <property type="match status" value="1"/>
</dbReference>
<dbReference type="InterPro" id="IPR000719">
    <property type="entry name" value="Prot_kinase_dom"/>
</dbReference>
<sequence>MGHTISFVREVYSKKKAKETAEVIISSKKNYVAYHYLLGLISKFQKKWSVKTEPFKYYKGFFDTFTESSGYLFELSSTEAESLTDYNISKIASIYRNKPFIVLRRLLQIGNTLGKWLVLRYIDSLSERSDTMFKVRASQLRAILVKLGPAYIKIAQAISSRPDLVPPSYLDELSLLQDRISPFSTQVAFNMIEKELGLPLDQLFSEISPEPMAAASLGQVYQARLRGSGQLVAVKVQRPGVQAAISLDILILRSLAGLIRRAGKFNTDLQGVVDEWASSLFREMDYVNEAKNGVRFRELYGGLKDVIVPDMYIERTSRKVLTMQWIEGQKLSEVKDLYLVEIGVYCSFNQLLECGFYHADPHPGNLLRTYDGKLAYLDFGMMGEFRQELRDGFIEACIHLINRDYDSLAKDFVTLGLLPSTADKDEVTKALTGVFQNAVAKGVQNISFGDLLGNLGTTMYKFKFQIPSYFSLVIRSLAVLEGIAINNDPNYKVLGGTYPWIAKKVLTDSSPQLRSSLQTLLYEDGVFRIDRLESLLSESLRARTEKALVKVEDNNSNVAIKQIMTFTLTEKGQKLSEVKDLYLVEIGVYCSFNQLLECGFYHADPHPGNLLRTYDGKLAYLDFGMMGEFRQELRDGFIEACIHLINRDYDSLAKDFVTLGLLPSTADKDEVTKALTAFFRVGVFQNAVAKGVQNISFGDLLGNLGTTMYKFKFQIPSYFSLVIRSLAVLEGIAINNDPNYKVLGGTYPWIAKKVLTDSSPQLRSSLQTLLYEDGVFRIDRLESLLSESLRARTEKALVKVEDNNSNVAIKQIMTFTLTEKGEFVREIILQEFAKGLDALGLATLESLTFGVTANLPFAPSPTSSLTNEDFINLRNLQRILQLLSGSRKINDDETGVEEYNPYANRKTNSEEVSLVLNEFGSIQDIQPLLNIIPELPPDLQQRLIGLPADLVGKLVSRIVARTVRRALL</sequence>
<dbReference type="AlphaFoldDB" id="A0A2U1PVM4"/>
<dbReference type="GO" id="GO:0004672">
    <property type="term" value="F:protein kinase activity"/>
    <property type="evidence" value="ECO:0007669"/>
    <property type="project" value="InterPro"/>
</dbReference>
<evidence type="ECO:0000259" key="2">
    <source>
        <dbReference type="PROSITE" id="PS50011"/>
    </source>
</evidence>
<dbReference type="OrthoDB" id="427480at2759"/>
<accession>A0A2U1PVM4</accession>
<feature type="domain" description="Protein kinase" evidence="2">
    <location>
        <begin position="206"/>
        <end position="540"/>
    </location>
</feature>
<proteinExistence type="inferred from homology"/>
<dbReference type="STRING" id="35608.A0A2U1PVM4"/>
<dbReference type="InterPro" id="IPR004147">
    <property type="entry name" value="ABC1_dom"/>
</dbReference>
<protein>
    <submittedName>
        <fullName evidence="3">Protein kinase superfamily protein</fullName>
    </submittedName>
</protein>
<dbReference type="PROSITE" id="PS50011">
    <property type="entry name" value="PROTEIN_KINASE_DOM"/>
    <property type="match status" value="1"/>
</dbReference>
<comment type="caution">
    <text evidence="3">The sequence shown here is derived from an EMBL/GenBank/DDBJ whole genome shotgun (WGS) entry which is preliminary data.</text>
</comment>
<dbReference type="Proteomes" id="UP000245207">
    <property type="component" value="Unassembled WGS sequence"/>
</dbReference>
<evidence type="ECO:0000313" key="3">
    <source>
        <dbReference type="EMBL" id="PWA89821.1"/>
    </source>
</evidence>
<keyword evidence="3" id="KW-0418">Kinase</keyword>
<dbReference type="Pfam" id="PF03109">
    <property type="entry name" value="ABC1"/>
    <property type="match status" value="2"/>
</dbReference>